<dbReference type="GO" id="GO:0006952">
    <property type="term" value="P:defense response"/>
    <property type="evidence" value="ECO:0007669"/>
    <property type="project" value="UniProtKB-KW"/>
</dbReference>
<dbReference type="InterPro" id="IPR058922">
    <property type="entry name" value="WHD_DRP"/>
</dbReference>
<dbReference type="EMBL" id="CM000127">
    <property type="protein sequence ID" value="EEC72357.1"/>
    <property type="molecule type" value="Genomic_DNA"/>
</dbReference>
<dbReference type="PANTHER" id="PTHR36766">
    <property type="entry name" value="PLANT BROAD-SPECTRUM MILDEW RESISTANCE PROTEIN RPW8"/>
    <property type="match status" value="1"/>
</dbReference>
<keyword evidence="6" id="KW-0067">ATP-binding</keyword>
<comment type="similarity">
    <text evidence="1">Belongs to the disease resistance NB-LRR family.</text>
</comment>
<evidence type="ECO:0000256" key="4">
    <source>
        <dbReference type="ARBA" id="ARBA00022741"/>
    </source>
</evidence>
<proteinExistence type="inferred from homology"/>
<dbReference type="InterPro" id="IPR002182">
    <property type="entry name" value="NB-ARC"/>
</dbReference>
<reference evidence="9 10" key="1">
    <citation type="journal article" date="2005" name="PLoS Biol.">
        <title>The genomes of Oryza sativa: a history of duplications.</title>
        <authorList>
            <person name="Yu J."/>
            <person name="Wang J."/>
            <person name="Lin W."/>
            <person name="Li S."/>
            <person name="Li H."/>
            <person name="Zhou J."/>
            <person name="Ni P."/>
            <person name="Dong W."/>
            <person name="Hu S."/>
            <person name="Zeng C."/>
            <person name="Zhang J."/>
            <person name="Zhang Y."/>
            <person name="Li R."/>
            <person name="Xu Z."/>
            <person name="Li S."/>
            <person name="Li X."/>
            <person name="Zheng H."/>
            <person name="Cong L."/>
            <person name="Lin L."/>
            <person name="Yin J."/>
            <person name="Geng J."/>
            <person name="Li G."/>
            <person name="Shi J."/>
            <person name="Liu J."/>
            <person name="Lv H."/>
            <person name="Li J."/>
            <person name="Wang J."/>
            <person name="Deng Y."/>
            <person name="Ran L."/>
            <person name="Shi X."/>
            <person name="Wang X."/>
            <person name="Wu Q."/>
            <person name="Li C."/>
            <person name="Ren X."/>
            <person name="Wang J."/>
            <person name="Wang X."/>
            <person name="Li D."/>
            <person name="Liu D."/>
            <person name="Zhang X."/>
            <person name="Ji Z."/>
            <person name="Zhao W."/>
            <person name="Sun Y."/>
            <person name="Zhang Z."/>
            <person name="Bao J."/>
            <person name="Han Y."/>
            <person name="Dong L."/>
            <person name="Ji J."/>
            <person name="Chen P."/>
            <person name="Wu S."/>
            <person name="Liu J."/>
            <person name="Xiao Y."/>
            <person name="Bu D."/>
            <person name="Tan J."/>
            <person name="Yang L."/>
            <person name="Ye C."/>
            <person name="Zhang J."/>
            <person name="Xu J."/>
            <person name="Zhou Y."/>
            <person name="Yu Y."/>
            <person name="Zhang B."/>
            <person name="Zhuang S."/>
            <person name="Wei H."/>
            <person name="Liu B."/>
            <person name="Lei M."/>
            <person name="Yu H."/>
            <person name="Li Y."/>
            <person name="Xu H."/>
            <person name="Wei S."/>
            <person name="He X."/>
            <person name="Fang L."/>
            <person name="Zhang Z."/>
            <person name="Zhang Y."/>
            <person name="Huang X."/>
            <person name="Su Z."/>
            <person name="Tong W."/>
            <person name="Li J."/>
            <person name="Tong Z."/>
            <person name="Li S."/>
            <person name="Ye J."/>
            <person name="Wang L."/>
            <person name="Fang L."/>
            <person name="Lei T."/>
            <person name="Chen C."/>
            <person name="Chen H."/>
            <person name="Xu Z."/>
            <person name="Li H."/>
            <person name="Huang H."/>
            <person name="Zhang F."/>
            <person name="Xu H."/>
            <person name="Li N."/>
            <person name="Zhao C."/>
            <person name="Li S."/>
            <person name="Dong L."/>
            <person name="Huang Y."/>
            <person name="Li L."/>
            <person name="Xi Y."/>
            <person name="Qi Q."/>
            <person name="Li W."/>
            <person name="Zhang B."/>
            <person name="Hu W."/>
            <person name="Zhang Y."/>
            <person name="Tian X."/>
            <person name="Jiao Y."/>
            <person name="Liang X."/>
            <person name="Jin J."/>
            <person name="Gao L."/>
            <person name="Zheng W."/>
            <person name="Hao B."/>
            <person name="Liu S."/>
            <person name="Wang W."/>
            <person name="Yuan L."/>
            <person name="Cao M."/>
            <person name="McDermott J."/>
            <person name="Samudrala R."/>
            <person name="Wang J."/>
            <person name="Wong G.K."/>
            <person name="Yang H."/>
        </authorList>
    </citation>
    <scope>NUCLEOTIDE SEQUENCE [LARGE SCALE GENOMIC DNA]</scope>
    <source>
        <strain evidence="10">cv. 93-11</strain>
    </source>
</reference>
<evidence type="ECO:0000313" key="9">
    <source>
        <dbReference type="EMBL" id="EEC72357.1"/>
    </source>
</evidence>
<evidence type="ECO:0000256" key="7">
    <source>
        <dbReference type="SAM" id="MobiDB-lite"/>
    </source>
</evidence>
<dbReference type="Pfam" id="PF00931">
    <property type="entry name" value="NB-ARC"/>
    <property type="match status" value="2"/>
</dbReference>
<evidence type="ECO:0000259" key="8">
    <source>
        <dbReference type="SMART" id="SM00382"/>
    </source>
</evidence>
<dbReference type="Gene3D" id="3.40.50.300">
    <property type="entry name" value="P-loop containing nucleotide triphosphate hydrolases"/>
    <property type="match status" value="2"/>
</dbReference>
<protein>
    <recommendedName>
        <fullName evidence="8">AAA+ ATPase domain-containing protein</fullName>
    </recommendedName>
</protein>
<feature type="domain" description="AAA+ ATPase" evidence="8">
    <location>
        <begin position="1981"/>
        <end position="2124"/>
    </location>
</feature>
<dbReference type="Gramene" id="BGIOSGA007396-TA">
    <property type="protein sequence ID" value="BGIOSGA007396-PA"/>
    <property type="gene ID" value="BGIOSGA007396"/>
</dbReference>
<dbReference type="PRINTS" id="PR00364">
    <property type="entry name" value="DISEASERSIST"/>
</dbReference>
<evidence type="ECO:0000256" key="1">
    <source>
        <dbReference type="ARBA" id="ARBA00008894"/>
    </source>
</evidence>
<feature type="compositionally biased region" description="Low complexity" evidence="7">
    <location>
        <begin position="1850"/>
        <end position="1861"/>
    </location>
</feature>
<dbReference type="GO" id="GO:0043531">
    <property type="term" value="F:ADP binding"/>
    <property type="evidence" value="ECO:0007669"/>
    <property type="project" value="InterPro"/>
</dbReference>
<dbReference type="Pfam" id="PF18052">
    <property type="entry name" value="Rx_N"/>
    <property type="match status" value="1"/>
</dbReference>
<dbReference type="InterPro" id="IPR041118">
    <property type="entry name" value="Rx_N"/>
</dbReference>
<dbReference type="STRING" id="39946.B8AGI9"/>
<dbReference type="Pfam" id="PF25019">
    <property type="entry name" value="LRR_R13L1-DRL21"/>
    <property type="match status" value="2"/>
</dbReference>
<keyword evidence="10" id="KW-1185">Reference proteome</keyword>
<gene>
    <name evidence="9" type="ORF">OsI_05605</name>
</gene>
<dbReference type="InterPro" id="IPR027417">
    <property type="entry name" value="P-loop_NTPase"/>
</dbReference>
<dbReference type="InterPro" id="IPR032675">
    <property type="entry name" value="LRR_dom_sf"/>
</dbReference>
<dbReference type="GO" id="GO:0005524">
    <property type="term" value="F:ATP binding"/>
    <property type="evidence" value="ECO:0007669"/>
    <property type="project" value="UniProtKB-KW"/>
</dbReference>
<feature type="domain" description="AAA+ ATPase" evidence="8">
    <location>
        <begin position="111"/>
        <end position="253"/>
    </location>
</feature>
<evidence type="ECO:0000256" key="3">
    <source>
        <dbReference type="ARBA" id="ARBA00022737"/>
    </source>
</evidence>
<keyword evidence="2" id="KW-0433">Leucine-rich repeat</keyword>
<dbReference type="HOGENOM" id="CLU_000613_0_0_1"/>
<evidence type="ECO:0000256" key="2">
    <source>
        <dbReference type="ARBA" id="ARBA00022614"/>
    </source>
</evidence>
<dbReference type="Gene3D" id="1.10.10.10">
    <property type="entry name" value="Winged helix-like DNA-binding domain superfamily/Winged helix DNA-binding domain"/>
    <property type="match status" value="2"/>
</dbReference>
<dbReference type="InterPro" id="IPR003593">
    <property type="entry name" value="AAA+_ATPase"/>
</dbReference>
<dbReference type="InterPro" id="IPR056789">
    <property type="entry name" value="LRR_R13L1-DRL21"/>
</dbReference>
<dbReference type="SMART" id="SM00382">
    <property type="entry name" value="AAA"/>
    <property type="match status" value="2"/>
</dbReference>
<dbReference type="GO" id="GO:0051707">
    <property type="term" value="P:response to other organism"/>
    <property type="evidence" value="ECO:0007669"/>
    <property type="project" value="UniProtKB-ARBA"/>
</dbReference>
<feature type="region of interest" description="Disordered" evidence="7">
    <location>
        <begin position="1841"/>
        <end position="1861"/>
    </location>
</feature>
<sequence length="2679" mass="304410">MNEIITWVIHGRKRKRDEDEPTHSIMLPLEIKHDISQRINGIVNCLHIRNKSVQGVLQLEISRPIVVPKQTQSVARGARLTTSIPIERKVYGRDAEKENIIKLLTSGKPSDLGVLPLVGVGGVGKTTLARFVYHDERIKEHFDLRMWVCVSDYFSEERLTREMLEVLCKDRRGYENITSFDALQESLLDKIRHKRFLLVLDDIWEDKDRSRWDKLLAPLRFNEANGCMILATTQRTSVARMIGTMHKVEVNGLSDTEFWLLFKAWAFFGNENQEHDPTMQSIGQHIAKALKGNPLAARSVGALLNRNVSYEHWRKVQYKWRYLLEQDDDILTILKFSYEFLPVHLQQCFSYCSLFPKDHKLRGENLVRAWISQNFVECECHSKRLEETGKQYLDNLVDWGFLEEVESHYIMHDLMHDLAEKVSSNECAIIDGLGSKNIPPNVRHLSIITTAYDEKRSCDFPSSEKFENILHKIVPLQKLRTLMFFGESSIMLLRSLHTLCKESKGLRLLRIYVTADDICTTHNLLNPYHLRYVEFIVVPTTNIFGSLDFVNTPIPQALTKFYHLQVLDASSRVNLVVPTDMNNLVNLRHLIAHEKVHSTIAGVGNLTSLQELIFKVQDASNFNIGQLRSMNELVILGISQLENVKTKEEAKSARLIDKEHLQELSLSWDDKNMNSGPTAEKTRDGVFEGLEPHHNLKHLQLTRYSGATSPTWLASNVKSLQVLHLENCREWQIINSLEMLPVLRKLKLIRMWNLMSVSIPSYLEELILVNTPKLEKCVGTYGSDLTSGLRVLVVKDCPCLNEFTLFHSDYFHTNQKLWFPFLNKLTIGHCHRIISWKILPLEEMRALKELELMDVPVVEELSVPSLEKLVLIQMPSLQRCSGITTSPLPVSTSQIHQKKLVSSLRKLTIHDCPSLIVSLPIPPSPLISDLSVKGISVFPTINLSHGTFSIESNELNELDNRILPFHNLKGLRSMYLQHCPNLSYVSSEVFSQLVALEHLSIEHCPNLFQPHSMSEPVHENSILNTDHLVLPSLRFLKISSCGIVGRWLTQMLPHLLSLEYFLLSDCPQIKLLSINQPTETEATSSLASVETASSRDEQILKIPCNLLRSLKWLRIWECADLEFSGVNRGFSGFTSLVMLQIRECPKLVSSLVTETNDTNVLLPQSLEHLDIGPLPANLQSYFPKGLPCLKKLSLNSGEYLKSVQLHSCSGLEYLQISRCPHLSVLEGLQHLSSLRRLCIQMNPELSAAWDLKLFPLSLVELGVRKVEGSFHSRSLSCLPSITKLEIQDSPELVSLQLGYCTSLEKLEITNCKSLASIKGIQSIRNLRYLKVLFAPSLPPYLHGVSGIWSRLETLQISNAAVLSTPLCKQLTALRELMFLGKQGEGYDGETMVSLTEEQERALQLLTSLRVLAFSHLQNLKSLPTNLQSLDCLDELYISVCPSILRLPQMGLPPSLRYLSLYRCSEELCVQCRMAETANLRVGIYSASAIPRPGYASREKNGRGETCLGGSVGWTAWRAAPSGTWYRLLGGLAQSSTRDISMKTEFLSRFQYVSCFRQLYDLESCGFCGANITHRMLERKQESEMRCASQSSQAICPGISISACYLVTVLAQSCREWSPRNETLVHAHRGCCDCESAIRRAAFSRDPPVVWWWGFRAGENLRQMDWFKGLVFYFNSCDYWLDHGLGGPNRLFIVPSAPVLARSCDTYTGLVRSLLALAFTKLAQSRASGRARARRVHWGTMGLVSTAAEAAIGWVVQSILGSFFTGQMQVWTREVGLDKQVEELETEMRNMQMVLAEAEGTKIDNRPLSESLDEIKELIYDAEDVMDELDYYRLQRQIEGKGSSAAACTNPEESSASSSTPSYIQQISNRMNQNISWVMDGKKRKREEEEEPTHSVMLPPEVKHGISERINGIVNHLRIRGNPVQGVLQLEILRQIALPKQSQNGPRKSRLTISLMTEHKVYGRDAERDNIIELLTKGKSSDLDVVPLVGVGGVGKTTLARFVYNNNRIENHFDLRMWVCVSDNFNEKSLTCEMLDHVCKDRQEYGNISNFDALQKILLEKIRHKRFLLVLDDMWEDRDRKGWENLLAPLKCNEATGCMILVTTRRTSVARMTGTMSKIDVNGLDETEFWSLFKAWAFLGNENQERDPTLRSIGQHIAEALKGNPLAARSVGALLNWNVSFEHWRKIQYKWRSILEQDDDILAILKLSYEFLPVHLQYCFSYCSLFPKDHKFCGKKLVRAWISQNFVKCECHTKRLEEIGKQYLDKLVDWGFLEEVESHYVMHDLMHDLAEKVSSNEYATVDGLESKKISPGVRHLSIITTYDKEEHCNFPSEKFEKIIQNIRSLQKLRTLMFFGQNNTMLLRSTYGYLDIVNTSIPQALTKFYHLQVLDGDSTGNLVVPIGMNDLINLRHLIDHEEVHSAIASVGSLTSLQELTFNVQAAGNFSIGQLSSMNELVTLRICQLENVKSEEEAKSARLIDKEHLEALSFTWNDLSMTSEPTAEKTTDDVLEGLEPHHNLKHLQLTRYSGATSPTWLASTVTSLQGLHLYNCREWRVVRSLEKLPLLRKLKLVRMWNLMEVSIPSYLEELVLVDMPKLKKCVGTYGQDLTSGLRELMVKDCPQLKEFTLFHSNLFHSQQKSCSFSGEVGVDSNAKPAKLQWDNSFSTSTVLEFPSGSDGMGI</sequence>
<dbReference type="Proteomes" id="UP000007015">
    <property type="component" value="Chromosome 2"/>
</dbReference>
<evidence type="ECO:0000256" key="5">
    <source>
        <dbReference type="ARBA" id="ARBA00022821"/>
    </source>
</evidence>
<keyword evidence="3" id="KW-0677">Repeat</keyword>
<dbReference type="SUPFAM" id="SSF52540">
    <property type="entry name" value="P-loop containing nucleoside triphosphate hydrolases"/>
    <property type="match status" value="2"/>
</dbReference>
<accession>B8AGI9</accession>
<dbReference type="PANTHER" id="PTHR36766:SF55">
    <property type="entry name" value="OS11G0492900 PROTEIN"/>
    <property type="match status" value="1"/>
</dbReference>
<dbReference type="Pfam" id="PF23559">
    <property type="entry name" value="WHD_DRP"/>
    <property type="match status" value="2"/>
</dbReference>
<dbReference type="SMR" id="B8AGI9"/>
<evidence type="ECO:0000313" key="10">
    <source>
        <dbReference type="Proteomes" id="UP000007015"/>
    </source>
</evidence>
<dbReference type="InterPro" id="IPR036388">
    <property type="entry name" value="WH-like_DNA-bd_sf"/>
</dbReference>
<dbReference type="SUPFAM" id="SSF52058">
    <property type="entry name" value="L domain-like"/>
    <property type="match status" value="4"/>
</dbReference>
<organism evidence="9 10">
    <name type="scientific">Oryza sativa subsp. indica</name>
    <name type="common">Rice</name>
    <dbReference type="NCBI Taxonomy" id="39946"/>
    <lineage>
        <taxon>Eukaryota</taxon>
        <taxon>Viridiplantae</taxon>
        <taxon>Streptophyta</taxon>
        <taxon>Embryophyta</taxon>
        <taxon>Tracheophyta</taxon>
        <taxon>Spermatophyta</taxon>
        <taxon>Magnoliopsida</taxon>
        <taxon>Liliopsida</taxon>
        <taxon>Poales</taxon>
        <taxon>Poaceae</taxon>
        <taxon>BOP clade</taxon>
        <taxon>Oryzoideae</taxon>
        <taxon>Oryzeae</taxon>
        <taxon>Oryzinae</taxon>
        <taxon>Oryza</taxon>
        <taxon>Oryza sativa</taxon>
    </lineage>
</organism>
<evidence type="ECO:0000256" key="6">
    <source>
        <dbReference type="ARBA" id="ARBA00022840"/>
    </source>
</evidence>
<dbReference type="InterPro" id="IPR042197">
    <property type="entry name" value="Apaf_helical"/>
</dbReference>
<keyword evidence="4" id="KW-0547">Nucleotide-binding</keyword>
<dbReference type="Gene3D" id="3.80.10.10">
    <property type="entry name" value="Ribonuclease Inhibitor"/>
    <property type="match status" value="5"/>
</dbReference>
<keyword evidence="5" id="KW-0611">Plant defense</keyword>
<name>B8AGI9_ORYSI</name>
<dbReference type="Gene3D" id="1.20.5.4130">
    <property type="match status" value="1"/>
</dbReference>
<dbReference type="Gene3D" id="1.10.8.430">
    <property type="entry name" value="Helical domain of apoptotic protease-activating factors"/>
    <property type="match status" value="2"/>
</dbReference>
<dbReference type="OMA" id="MEWISSI"/>